<dbReference type="AlphaFoldDB" id="A0A6D2J922"/>
<dbReference type="PANTHER" id="PTHR11439">
    <property type="entry name" value="GAG-POL-RELATED RETROTRANSPOSON"/>
    <property type="match status" value="1"/>
</dbReference>
<name>A0A6D2J922_9BRAS</name>
<dbReference type="Pfam" id="PF07727">
    <property type="entry name" value="RVT_2"/>
    <property type="match status" value="1"/>
</dbReference>
<dbReference type="OrthoDB" id="418757at2759"/>
<proteinExistence type="predicted"/>
<dbReference type="Proteomes" id="UP000467841">
    <property type="component" value="Unassembled WGS sequence"/>
</dbReference>
<dbReference type="PANTHER" id="PTHR11439:SF491">
    <property type="entry name" value="INTEGRASE CATALYTIC DOMAIN-CONTAINING PROTEIN"/>
    <property type="match status" value="1"/>
</dbReference>
<dbReference type="InterPro" id="IPR043502">
    <property type="entry name" value="DNA/RNA_pol_sf"/>
</dbReference>
<evidence type="ECO:0000313" key="3">
    <source>
        <dbReference type="Proteomes" id="UP000467841"/>
    </source>
</evidence>
<evidence type="ECO:0000259" key="1">
    <source>
        <dbReference type="Pfam" id="PF07727"/>
    </source>
</evidence>
<dbReference type="InterPro" id="IPR013103">
    <property type="entry name" value="RVT_2"/>
</dbReference>
<reference evidence="2" key="1">
    <citation type="submission" date="2020-01" db="EMBL/GenBank/DDBJ databases">
        <authorList>
            <person name="Mishra B."/>
        </authorList>
    </citation>
    <scope>NUCLEOTIDE SEQUENCE [LARGE SCALE GENOMIC DNA]</scope>
</reference>
<keyword evidence="3" id="KW-1185">Reference proteome</keyword>
<feature type="domain" description="Reverse transcriptase Ty1/copia-type" evidence="1">
    <location>
        <begin position="7"/>
        <end position="253"/>
    </location>
</feature>
<evidence type="ECO:0000313" key="2">
    <source>
        <dbReference type="EMBL" id="CAA7038049.1"/>
    </source>
</evidence>
<dbReference type="SUPFAM" id="SSF56672">
    <property type="entry name" value="DNA/RNA polymerases"/>
    <property type="match status" value="1"/>
</dbReference>
<organism evidence="2 3">
    <name type="scientific">Microthlaspi erraticum</name>
    <dbReference type="NCBI Taxonomy" id="1685480"/>
    <lineage>
        <taxon>Eukaryota</taxon>
        <taxon>Viridiplantae</taxon>
        <taxon>Streptophyta</taxon>
        <taxon>Embryophyta</taxon>
        <taxon>Tracheophyta</taxon>
        <taxon>Spermatophyta</taxon>
        <taxon>Magnoliopsida</taxon>
        <taxon>eudicotyledons</taxon>
        <taxon>Gunneridae</taxon>
        <taxon>Pentapetalae</taxon>
        <taxon>rosids</taxon>
        <taxon>malvids</taxon>
        <taxon>Brassicales</taxon>
        <taxon>Brassicaceae</taxon>
        <taxon>Coluteocarpeae</taxon>
        <taxon>Microthlaspi</taxon>
    </lineage>
</organism>
<accession>A0A6D2J922</accession>
<comment type="caution">
    <text evidence="2">The sequence shown here is derived from an EMBL/GenBank/DDBJ whole genome shotgun (WGS) entry which is preliminary data.</text>
</comment>
<dbReference type="CDD" id="cd09272">
    <property type="entry name" value="RNase_HI_RT_Ty1"/>
    <property type="match status" value="1"/>
</dbReference>
<gene>
    <name evidence="2" type="ORF">MERR_LOCUS25284</name>
</gene>
<dbReference type="EMBL" id="CACVBM020001185">
    <property type="protein sequence ID" value="CAA7038049.1"/>
    <property type="molecule type" value="Genomic_DNA"/>
</dbReference>
<protein>
    <recommendedName>
        <fullName evidence="1">Reverse transcriptase Ty1/copia-type domain-containing protein</fullName>
    </recommendedName>
</protein>
<sequence length="491" mass="56015">MDSLMKNHTWNLVKRPKKQKVIGCRWILTKKPGIPGVEKPRYKTRLVAKGYAQKVGVDFQEIVSPVVKHVSIRILLSMTVNYDLELEQLDVKTAFLHGEVEEDIFMEQPEGFVVKDREDDVCHLKKSLYGLKQAPCQWNKCFDQYMVEIGFKRSQFDLCVYFKDLGKDGYLYLLLYVDDMLVASKSMDEIKKVKSLLSDRFEMKDLGHANRILGMDIERDRAAGVLTLSQTSYIKKILQVFRVDEAKAVSTPIGAHFKLAAIQEEDESACEVPYCNAVGSIMYAMICTRPDVAYAIGLVSRFMSNPGNVHWTAIRWLLKYLKGMQDKKLVFTKGSDFRVEGFSDSDYAGDKDRRRSITGYVFRVGGNVVSWKSNLQQVVALSTTEAEYIALSEAVKEGIWLRGLVEELGFKQEATDIWCDSQSAICLAKNNVFHERTKHVAVKYHFIRDETEVGTVKIQKIPTERNPADMLTKVIPVQKFEKALALLKVTR</sequence>